<keyword evidence="9" id="KW-1185">Reference proteome</keyword>
<keyword evidence="3" id="KW-0285">Flavoprotein</keyword>
<evidence type="ECO:0000256" key="2">
    <source>
        <dbReference type="ARBA" id="ARBA00005179"/>
    </source>
</evidence>
<dbReference type="PANTHER" id="PTHR47178">
    <property type="entry name" value="MONOOXYGENASE, FAD-BINDING"/>
    <property type="match status" value="1"/>
</dbReference>
<evidence type="ECO:0000256" key="6">
    <source>
        <dbReference type="ARBA" id="ARBA00023033"/>
    </source>
</evidence>
<reference evidence="8 9" key="1">
    <citation type="journal article" date="2024" name="J. Plant Pathol.">
        <title>Sequence and assembly of the genome of Seiridium unicorne, isolate CBS 538.82, causal agent of cypress canker disease.</title>
        <authorList>
            <person name="Scali E."/>
            <person name="Rocca G.D."/>
            <person name="Danti R."/>
            <person name="Garbelotto M."/>
            <person name="Barberini S."/>
            <person name="Baroncelli R."/>
            <person name="Emiliani G."/>
        </authorList>
    </citation>
    <scope>NUCLEOTIDE SEQUENCE [LARGE SCALE GENOMIC DNA]</scope>
    <source>
        <strain evidence="8 9">BM-138-508</strain>
    </source>
</reference>
<dbReference type="Proteomes" id="UP001408356">
    <property type="component" value="Unassembled WGS sequence"/>
</dbReference>
<gene>
    <name evidence="8" type="ORF">SUNI508_10593</name>
</gene>
<comment type="pathway">
    <text evidence="2">Secondary metabolite biosynthesis.</text>
</comment>
<dbReference type="PRINTS" id="PR00420">
    <property type="entry name" value="RNGMNOXGNASE"/>
</dbReference>
<evidence type="ECO:0000256" key="5">
    <source>
        <dbReference type="ARBA" id="ARBA00023002"/>
    </source>
</evidence>
<dbReference type="EMBL" id="JARVKF010000417">
    <property type="protein sequence ID" value="KAK9415403.1"/>
    <property type="molecule type" value="Genomic_DNA"/>
</dbReference>
<evidence type="ECO:0000313" key="9">
    <source>
        <dbReference type="Proteomes" id="UP001408356"/>
    </source>
</evidence>
<dbReference type="PANTHER" id="PTHR47178:SF5">
    <property type="entry name" value="FAD-BINDING DOMAIN-CONTAINING PROTEIN"/>
    <property type="match status" value="1"/>
</dbReference>
<keyword evidence="5" id="KW-0560">Oxidoreductase</keyword>
<sequence>MSSSEVLIIGAGVAGMVLAQGLKHRGIPFRLFERDESLSSKSQGYRFRLVHEGLEALERTLAPDVWELLERTHPMDSPADLLKVDAHTGETVMALRAKGDTDRERRCYPIDRPWFRELLSLGLEKHIEFGKAFEKYAFIDDGHVAVTFADGSSATGRLLVAADGVHSGVAKMRFPELKHLDVERTTLWGRTPLTPEFERRFDRPDVLQNHFSFMFDPTNPARTCLFAPIRWPGDISSLSGGKLSKTSDYMFFALNFETPTEDINRSPETRALYSLEVSKHWQSNLRSLFEMQDVDTLYAVNIVSSKPDLPLWEADPRLTFVGDAIHTMSPSGGSGGLTTVQDVADLCDALADAKFGEGELDRVKLKDCLQLYEDKMRARAKTAIEWSFQGGKMVWAGQEWHEYSHVRSS</sequence>
<protein>
    <submittedName>
        <fullName evidence="8">FAD-binding domain-containing protein</fullName>
    </submittedName>
</protein>
<comment type="cofactor">
    <cofactor evidence="1">
        <name>FAD</name>
        <dbReference type="ChEBI" id="CHEBI:57692"/>
    </cofactor>
</comment>
<organism evidence="8 9">
    <name type="scientific">Seiridium unicorne</name>
    <dbReference type="NCBI Taxonomy" id="138068"/>
    <lineage>
        <taxon>Eukaryota</taxon>
        <taxon>Fungi</taxon>
        <taxon>Dikarya</taxon>
        <taxon>Ascomycota</taxon>
        <taxon>Pezizomycotina</taxon>
        <taxon>Sordariomycetes</taxon>
        <taxon>Xylariomycetidae</taxon>
        <taxon>Amphisphaeriales</taxon>
        <taxon>Sporocadaceae</taxon>
        <taxon>Seiridium</taxon>
    </lineage>
</organism>
<keyword evidence="6" id="KW-0503">Monooxygenase</keyword>
<evidence type="ECO:0000259" key="7">
    <source>
        <dbReference type="Pfam" id="PF01494"/>
    </source>
</evidence>
<evidence type="ECO:0000256" key="3">
    <source>
        <dbReference type="ARBA" id="ARBA00022630"/>
    </source>
</evidence>
<proteinExistence type="predicted"/>
<keyword evidence="4" id="KW-0274">FAD</keyword>
<dbReference type="InterPro" id="IPR036188">
    <property type="entry name" value="FAD/NAD-bd_sf"/>
</dbReference>
<accession>A0ABR2UL87</accession>
<dbReference type="SUPFAM" id="SSF51905">
    <property type="entry name" value="FAD/NAD(P)-binding domain"/>
    <property type="match status" value="1"/>
</dbReference>
<name>A0ABR2UL87_9PEZI</name>
<evidence type="ECO:0000313" key="8">
    <source>
        <dbReference type="EMBL" id="KAK9415403.1"/>
    </source>
</evidence>
<comment type="caution">
    <text evidence="8">The sequence shown here is derived from an EMBL/GenBank/DDBJ whole genome shotgun (WGS) entry which is preliminary data.</text>
</comment>
<dbReference type="Gene3D" id="3.50.50.60">
    <property type="entry name" value="FAD/NAD(P)-binding domain"/>
    <property type="match status" value="1"/>
</dbReference>
<dbReference type="InterPro" id="IPR002938">
    <property type="entry name" value="FAD-bd"/>
</dbReference>
<evidence type="ECO:0000256" key="4">
    <source>
        <dbReference type="ARBA" id="ARBA00022827"/>
    </source>
</evidence>
<dbReference type="Pfam" id="PF01494">
    <property type="entry name" value="FAD_binding_3"/>
    <property type="match status" value="2"/>
</dbReference>
<feature type="domain" description="FAD-binding" evidence="7">
    <location>
        <begin position="317"/>
        <end position="386"/>
    </location>
</feature>
<feature type="domain" description="FAD-binding" evidence="7">
    <location>
        <begin position="5"/>
        <end position="44"/>
    </location>
</feature>
<evidence type="ECO:0000256" key="1">
    <source>
        <dbReference type="ARBA" id="ARBA00001974"/>
    </source>
</evidence>